<dbReference type="OrthoDB" id="9844507at2"/>
<proteinExistence type="predicted"/>
<reference evidence="1 2" key="1">
    <citation type="submission" date="2017-10" db="EMBL/GenBank/DDBJ databases">
        <title>Frigbacter circumglobatus gen. nov. sp. nov., isolated from sediment cultured in situ.</title>
        <authorList>
            <person name="Zhao Z."/>
        </authorList>
    </citation>
    <scope>NUCLEOTIDE SEQUENCE [LARGE SCALE GENOMIC DNA]</scope>
    <source>
        <strain evidence="1 2">ZYL</strain>
    </source>
</reference>
<dbReference type="EMBL" id="PDEM01000033">
    <property type="protein sequence ID" value="PHZ83374.1"/>
    <property type="molecule type" value="Genomic_DNA"/>
</dbReference>
<dbReference type="Proteomes" id="UP000229730">
    <property type="component" value="Unassembled WGS sequence"/>
</dbReference>
<evidence type="ECO:0000313" key="1">
    <source>
        <dbReference type="EMBL" id="PHZ83374.1"/>
    </source>
</evidence>
<gene>
    <name evidence="1" type="ORF">CRD36_17570</name>
</gene>
<dbReference type="RefSeq" id="WP_099475267.1">
    <property type="nucleotide sequence ID" value="NZ_CP041025.1"/>
</dbReference>
<comment type="caution">
    <text evidence="1">The sequence shown here is derived from an EMBL/GenBank/DDBJ whole genome shotgun (WGS) entry which is preliminary data.</text>
</comment>
<protein>
    <recommendedName>
        <fullName evidence="3">YbjN domain-containing protein</fullName>
    </recommendedName>
</protein>
<accession>A0A2G4YM22</accession>
<keyword evidence="2" id="KW-1185">Reference proteome</keyword>
<evidence type="ECO:0008006" key="3">
    <source>
        <dbReference type="Google" id="ProtNLM"/>
    </source>
</evidence>
<organism evidence="1 2">
    <name type="scientific">Paremcibacter congregatus</name>
    <dbReference type="NCBI Taxonomy" id="2043170"/>
    <lineage>
        <taxon>Bacteria</taxon>
        <taxon>Pseudomonadati</taxon>
        <taxon>Pseudomonadota</taxon>
        <taxon>Alphaproteobacteria</taxon>
        <taxon>Emcibacterales</taxon>
        <taxon>Emcibacteraceae</taxon>
        <taxon>Paremcibacter</taxon>
    </lineage>
</organism>
<name>A0A2G4YM22_9PROT</name>
<evidence type="ECO:0000313" key="2">
    <source>
        <dbReference type="Proteomes" id="UP000229730"/>
    </source>
</evidence>
<dbReference type="AlphaFoldDB" id="A0A2G4YM22"/>
<sequence>MTAAIKPDKTSATEKTNLLNLDDLLTEIAHNVTGNSIQLPAHFKFDWHGIHFAGQVLPSQNGQKSSLNLVANLGYIPFSAENKERRRTLITTFTPLFMKGEYSLSTSSQIQMILLTEFTGSVSARRLMEVITLTLLDLQEDLKDIHKSISA</sequence>
<dbReference type="InParanoid" id="A0A2G4YM22"/>